<sequence length="251" mass="28509">MSNIYLTLVSDVTQNYASNVANQFKVKPGLRLHGEGWKVSIASAILPKMSLFKDVQSADVNLMELWAETEKANQSGVSQKGYISASDLREWEKAGACHEGVDFFNTVKHRIEETAHASLDDGFKFSSARWHTLAWNKDGVQPELVLTHSHTDNSIYVYKPFEDALNLYPRPLEVSAKVTANSVTVTQSLGQVYYAPEGRQRYAFSPTRENFYEVQDNHWEEVEITLKELNGTLVQFQSDSQCVIRLHFKKE</sequence>
<dbReference type="Proteomes" id="UP001159427">
    <property type="component" value="Unassembled WGS sequence"/>
</dbReference>
<reference evidence="1 2" key="1">
    <citation type="submission" date="2022-05" db="EMBL/GenBank/DDBJ databases">
        <authorList>
            <consortium name="Genoscope - CEA"/>
            <person name="William W."/>
        </authorList>
    </citation>
    <scope>NUCLEOTIDE SEQUENCE [LARGE SCALE GENOMIC DNA]</scope>
</reference>
<comment type="caution">
    <text evidence="1">The sequence shown here is derived from an EMBL/GenBank/DDBJ whole genome shotgun (WGS) entry which is preliminary data.</text>
</comment>
<evidence type="ECO:0000313" key="2">
    <source>
        <dbReference type="Proteomes" id="UP001159427"/>
    </source>
</evidence>
<dbReference type="EMBL" id="CALNXI010000422">
    <property type="protein sequence ID" value="CAH3026792.1"/>
    <property type="molecule type" value="Genomic_DNA"/>
</dbReference>
<keyword evidence="2" id="KW-1185">Reference proteome</keyword>
<gene>
    <name evidence="1" type="ORF">PEVE_00029975</name>
</gene>
<evidence type="ECO:0000313" key="1">
    <source>
        <dbReference type="EMBL" id="CAH3026792.1"/>
    </source>
</evidence>
<protein>
    <submittedName>
        <fullName evidence="1">Uncharacterized protein</fullName>
    </submittedName>
</protein>
<proteinExistence type="predicted"/>
<organism evidence="1 2">
    <name type="scientific">Porites evermanni</name>
    <dbReference type="NCBI Taxonomy" id="104178"/>
    <lineage>
        <taxon>Eukaryota</taxon>
        <taxon>Metazoa</taxon>
        <taxon>Cnidaria</taxon>
        <taxon>Anthozoa</taxon>
        <taxon>Hexacorallia</taxon>
        <taxon>Scleractinia</taxon>
        <taxon>Fungiina</taxon>
        <taxon>Poritidae</taxon>
        <taxon>Porites</taxon>
    </lineage>
</organism>
<accession>A0ABN8MFZ6</accession>
<name>A0ABN8MFZ6_9CNID</name>